<comment type="caution">
    <text evidence="3">The sequence shown here is derived from an EMBL/GenBank/DDBJ whole genome shotgun (WGS) entry which is preliminary data.</text>
</comment>
<dbReference type="GO" id="GO:0004497">
    <property type="term" value="F:monooxygenase activity"/>
    <property type="evidence" value="ECO:0007669"/>
    <property type="project" value="InterPro"/>
</dbReference>
<evidence type="ECO:0000256" key="2">
    <source>
        <dbReference type="PIRSR" id="PIRSR602401-1"/>
    </source>
</evidence>
<dbReference type="GO" id="GO:0016705">
    <property type="term" value="F:oxidoreductase activity, acting on paired donors, with incorporation or reduction of molecular oxygen"/>
    <property type="evidence" value="ECO:0007669"/>
    <property type="project" value="InterPro"/>
</dbReference>
<dbReference type="InterPro" id="IPR001128">
    <property type="entry name" value="Cyt_P450"/>
</dbReference>
<keyword evidence="2" id="KW-0349">Heme</keyword>
<dbReference type="CDD" id="cd11053">
    <property type="entry name" value="CYP110-like"/>
    <property type="match status" value="1"/>
</dbReference>
<keyword evidence="2" id="KW-0479">Metal-binding</keyword>
<comment type="cofactor">
    <cofactor evidence="2">
        <name>heme</name>
        <dbReference type="ChEBI" id="CHEBI:30413"/>
    </cofactor>
</comment>
<reference evidence="3 4" key="1">
    <citation type="submission" date="2016-06" db="EMBL/GenBank/DDBJ databases">
        <authorList>
            <person name="Kjaerup R.B."/>
            <person name="Dalgaard T.S."/>
            <person name="Juul-Madsen H.R."/>
        </authorList>
    </citation>
    <scope>NUCLEOTIDE SEQUENCE [LARGE SCALE GENOMIC DNA]</scope>
    <source>
        <strain evidence="3 4">E1334</strain>
    </source>
</reference>
<dbReference type="PRINTS" id="PR00463">
    <property type="entry name" value="EP450I"/>
</dbReference>
<dbReference type="InterPro" id="IPR002401">
    <property type="entry name" value="Cyt_P450_E_grp-I"/>
</dbReference>
<protein>
    <submittedName>
        <fullName evidence="3">Cytochrome P450</fullName>
    </submittedName>
</protein>
<comment type="similarity">
    <text evidence="1">Belongs to the cytochrome P450 family.</text>
</comment>
<dbReference type="SUPFAM" id="SSF48264">
    <property type="entry name" value="Cytochrome P450"/>
    <property type="match status" value="1"/>
</dbReference>
<gene>
    <name evidence="3" type="ORF">A5708_02955</name>
</gene>
<feature type="binding site" description="axial binding residue" evidence="2">
    <location>
        <position position="380"/>
    </location>
    <ligand>
        <name>heme</name>
        <dbReference type="ChEBI" id="CHEBI:30413"/>
    </ligand>
    <ligandPart>
        <name>Fe</name>
        <dbReference type="ChEBI" id="CHEBI:18248"/>
    </ligandPart>
</feature>
<name>A0A1A2YS10_9MYCO</name>
<dbReference type="Proteomes" id="UP000091846">
    <property type="component" value="Unassembled WGS sequence"/>
</dbReference>
<dbReference type="InterPro" id="IPR050121">
    <property type="entry name" value="Cytochrome_P450_monoxygenase"/>
</dbReference>
<dbReference type="PANTHER" id="PTHR24305">
    <property type="entry name" value="CYTOCHROME P450"/>
    <property type="match status" value="1"/>
</dbReference>
<dbReference type="GO" id="GO:0020037">
    <property type="term" value="F:heme binding"/>
    <property type="evidence" value="ECO:0007669"/>
    <property type="project" value="InterPro"/>
</dbReference>
<evidence type="ECO:0000256" key="1">
    <source>
        <dbReference type="ARBA" id="ARBA00010617"/>
    </source>
</evidence>
<keyword evidence="2" id="KW-0408">Iron</keyword>
<dbReference type="PANTHER" id="PTHR24305:SF166">
    <property type="entry name" value="CYTOCHROME P450 12A4, MITOCHONDRIAL-RELATED"/>
    <property type="match status" value="1"/>
</dbReference>
<proteinExistence type="inferred from homology"/>
<dbReference type="RefSeq" id="WP_065029513.1">
    <property type="nucleotide sequence ID" value="NZ_LZKI01000115.1"/>
</dbReference>
<dbReference type="OrthoDB" id="7376058at2"/>
<dbReference type="Pfam" id="PF00067">
    <property type="entry name" value="p450"/>
    <property type="match status" value="1"/>
</dbReference>
<sequence length="455" mass="50200">MTQETTDPVRLPPGPRLPMAVQGAAFLVNRDGFLRRALRDFGPEFTLQLPTLGSLVVVSGAPMVKEIFTTGGDFIGAPSFLGDVIGPGSTFSLNGADHRARRKLLIPPFHGKRMHVYEQLVEEEVLREVAGWPDGHEFASLPSMMRITLNAILRAVFGAEGAALQELRHTLPPAVLLASHLTMLPSALQRDLGRYSPGGRLKRLRRRCDEATLSLIGEARRDPNLTQRADVLALLLQARYDDGSPITDDHIVDELTTLMAAGHETTATTLAWAVERLRRHPRLLERLRDEVDAGESHLRQRVIWEVQRTRPVISGAPRQTHRRIRLGPWVLPQDQAVLVSFTLAHQQACRDSDIFDPDRFGDAGPDTHTWIPYGGGVRRCIGAAFANLEMDVTLRMLLQQFDIQPTTVPPERHRSRGIATAPARGGLIAVRRRGNAPTHCAAGEFVSDAIGSDAE</sequence>
<dbReference type="EMBL" id="LZKI01000115">
    <property type="protein sequence ID" value="OBI39706.1"/>
    <property type="molecule type" value="Genomic_DNA"/>
</dbReference>
<organism evidence="3 4">
    <name type="scientific">Mycobacterium colombiense</name>
    <dbReference type="NCBI Taxonomy" id="339268"/>
    <lineage>
        <taxon>Bacteria</taxon>
        <taxon>Bacillati</taxon>
        <taxon>Actinomycetota</taxon>
        <taxon>Actinomycetes</taxon>
        <taxon>Mycobacteriales</taxon>
        <taxon>Mycobacteriaceae</taxon>
        <taxon>Mycobacterium</taxon>
        <taxon>Mycobacterium avium complex (MAC)</taxon>
    </lineage>
</organism>
<evidence type="ECO:0000313" key="4">
    <source>
        <dbReference type="Proteomes" id="UP000091846"/>
    </source>
</evidence>
<dbReference type="InterPro" id="IPR036396">
    <property type="entry name" value="Cyt_P450_sf"/>
</dbReference>
<dbReference type="PRINTS" id="PR00385">
    <property type="entry name" value="P450"/>
</dbReference>
<evidence type="ECO:0000313" key="3">
    <source>
        <dbReference type="EMBL" id="OBI39706.1"/>
    </source>
</evidence>
<dbReference type="GO" id="GO:0005506">
    <property type="term" value="F:iron ion binding"/>
    <property type="evidence" value="ECO:0007669"/>
    <property type="project" value="InterPro"/>
</dbReference>
<accession>A0A1A2YS10</accession>
<dbReference type="AlphaFoldDB" id="A0A1A2YS10"/>
<dbReference type="Gene3D" id="1.10.630.10">
    <property type="entry name" value="Cytochrome P450"/>
    <property type="match status" value="1"/>
</dbReference>